<dbReference type="InterPro" id="IPR032530">
    <property type="entry name" value="DUF4957"/>
</dbReference>
<dbReference type="Pfam" id="PF17161">
    <property type="entry name" value="DUF5123"/>
    <property type="match status" value="1"/>
</dbReference>
<dbReference type="PANTHER" id="PTHR46708:SF2">
    <property type="entry name" value="FIBRONECTIN TYPE-III DOMAIN-CONTAINING PROTEIN"/>
    <property type="match status" value="1"/>
</dbReference>
<dbReference type="PROSITE" id="PS50853">
    <property type="entry name" value="FN3"/>
    <property type="match status" value="1"/>
</dbReference>
<dbReference type="InterPro" id="IPR011050">
    <property type="entry name" value="Pectin_lyase_fold/virulence"/>
</dbReference>
<feature type="domain" description="Fibronectin type-III" evidence="2">
    <location>
        <begin position="40"/>
        <end position="133"/>
    </location>
</feature>
<dbReference type="Pfam" id="PF16318">
    <property type="entry name" value="DUF4957"/>
    <property type="match status" value="1"/>
</dbReference>
<dbReference type="RefSeq" id="WP_007212489.1">
    <property type="nucleotide sequence ID" value="NZ_KQ968695.1"/>
</dbReference>
<dbReference type="InterPro" id="IPR033427">
    <property type="entry name" value="DUF5123"/>
</dbReference>
<dbReference type="PANTHER" id="PTHR46708">
    <property type="entry name" value="TENASCIN"/>
    <property type="match status" value="1"/>
</dbReference>
<dbReference type="AlphaFoldDB" id="A0A139LET9"/>
<dbReference type="Proteomes" id="UP000070319">
    <property type="component" value="Unassembled WGS sequence"/>
</dbReference>
<evidence type="ECO:0000313" key="3">
    <source>
        <dbReference type="EMBL" id="KXT49954.1"/>
    </source>
</evidence>
<evidence type="ECO:0000259" key="2">
    <source>
        <dbReference type="PROSITE" id="PS50853"/>
    </source>
</evidence>
<dbReference type="Gene3D" id="2.60.40.10">
    <property type="entry name" value="Immunoglobulins"/>
    <property type="match status" value="2"/>
</dbReference>
<proteinExistence type="predicted"/>
<dbReference type="PROSITE" id="PS51257">
    <property type="entry name" value="PROKAR_LIPOPROTEIN"/>
    <property type="match status" value="1"/>
</dbReference>
<dbReference type="PATRIC" id="fig|329854.7.peg.2504"/>
<organism evidence="3">
    <name type="scientific">Bacteroides intestinalis</name>
    <dbReference type="NCBI Taxonomy" id="329854"/>
    <lineage>
        <taxon>Bacteria</taxon>
        <taxon>Pseudomonadati</taxon>
        <taxon>Bacteroidota</taxon>
        <taxon>Bacteroidia</taxon>
        <taxon>Bacteroidales</taxon>
        <taxon>Bacteroidaceae</taxon>
        <taxon>Bacteroides</taxon>
    </lineage>
</organism>
<dbReference type="CDD" id="cd00063">
    <property type="entry name" value="FN3"/>
    <property type="match status" value="1"/>
</dbReference>
<dbReference type="InterPro" id="IPR003961">
    <property type="entry name" value="FN3_dom"/>
</dbReference>
<comment type="caution">
    <text evidence="3">The sequence shown here is derived from an EMBL/GenBank/DDBJ whole genome shotgun (WGS) entry which is preliminary data.</text>
</comment>
<name>A0A139LET9_9BACE</name>
<dbReference type="EMBL" id="LTDF01000085">
    <property type="protein sequence ID" value="KXT49954.1"/>
    <property type="molecule type" value="Genomic_DNA"/>
</dbReference>
<dbReference type="SMART" id="SM00060">
    <property type="entry name" value="FN3"/>
    <property type="match status" value="2"/>
</dbReference>
<dbReference type="InterPro" id="IPR013783">
    <property type="entry name" value="Ig-like_fold"/>
</dbReference>
<dbReference type="SUPFAM" id="SSF51126">
    <property type="entry name" value="Pectin lyase-like"/>
    <property type="match status" value="1"/>
</dbReference>
<gene>
    <name evidence="3" type="ORF">HMPREF2531_02456</name>
</gene>
<keyword evidence="1" id="KW-0677">Repeat</keyword>
<accession>A0A139LET9</accession>
<dbReference type="SUPFAM" id="SSF49265">
    <property type="entry name" value="Fibronectin type III"/>
    <property type="match status" value="1"/>
</dbReference>
<evidence type="ECO:0000313" key="4">
    <source>
        <dbReference type="Proteomes" id="UP000070319"/>
    </source>
</evidence>
<dbReference type="InterPro" id="IPR036116">
    <property type="entry name" value="FN3_sf"/>
</dbReference>
<reference evidence="3 4" key="1">
    <citation type="submission" date="2016-02" db="EMBL/GenBank/DDBJ databases">
        <authorList>
            <person name="Wen L."/>
            <person name="He K."/>
            <person name="Yang H."/>
        </authorList>
    </citation>
    <scope>NUCLEOTIDE SEQUENCE [LARGE SCALE GENOMIC DNA]</scope>
    <source>
        <strain evidence="3 4">KLE1704</strain>
    </source>
</reference>
<sequence>MKKYILSICTLAAICIGCVTVTSCSDPDDLNDLVLDRILSPTNITARVSQDVNIIVSWDEMKGASSYEIEAYADTPDYGQRTPDVSDATTLTQTTLTNLIGETAYYIRVRAIDEDNSSRTSKWIEIMRTTNPEQNMNKVKAGDIQSTAVTVTWTPGIQADAIVCTPSAANSSAKTVTYTLTATDISSGSATVTGLEPETSYRATLKLGEKTRGYSTFTTNLDLRDAIQLTPTDDWVTAIQDAAAGSKFALAAGEYTLTSAKLQINNNVTIAAQNSGNLPVINTCIHINNGSSLYLYQVVMDGTGTDGSQAIEYKTAGGFGDLIISGSEIRNYVKGLIYINVAAVANTIKIENSIIHDIECSGGDFIDSRSGGWNNLIISSSTFYSCSAKRDILRADDASSKVSASMITSIDKCTFYNVGNGNANYRFFYLRFPGNTNTFTNNVVANFDNTRGFANSTSVGVPSYSNNYYYNCKNLTSQAEGNTQPNLTCFDTEGNILDKNPFADPDNADFTITDELFQSYGFGDPRWY</sequence>
<evidence type="ECO:0000256" key="1">
    <source>
        <dbReference type="ARBA" id="ARBA00022737"/>
    </source>
</evidence>
<protein>
    <submittedName>
        <fullName evidence="3">Fibronectin type III domain protein</fullName>
    </submittedName>
</protein>
<dbReference type="Pfam" id="PF00041">
    <property type="entry name" value="fn3"/>
    <property type="match status" value="1"/>
</dbReference>
<dbReference type="InterPro" id="IPR050991">
    <property type="entry name" value="ECM_Regulatory_Proteins"/>
</dbReference>